<proteinExistence type="predicted"/>
<feature type="region of interest" description="Disordered" evidence="1">
    <location>
        <begin position="1"/>
        <end position="38"/>
    </location>
</feature>
<organism evidence="2 3">
    <name type="scientific">Mycolicibacterium aromaticivorans JS19b1 = JCM 16368</name>
    <dbReference type="NCBI Taxonomy" id="1440774"/>
    <lineage>
        <taxon>Bacteria</taxon>
        <taxon>Bacillati</taxon>
        <taxon>Actinomycetota</taxon>
        <taxon>Actinomycetes</taxon>
        <taxon>Mycobacteriales</taxon>
        <taxon>Mycobacteriaceae</taxon>
        <taxon>Mycolicibacterium</taxon>
    </lineage>
</organism>
<evidence type="ECO:0000313" key="2">
    <source>
        <dbReference type="EMBL" id="KDF01672.1"/>
    </source>
</evidence>
<dbReference type="Proteomes" id="UP000022835">
    <property type="component" value="Unassembled WGS sequence"/>
</dbReference>
<dbReference type="EMBL" id="JALN02000001">
    <property type="protein sequence ID" value="KDF01672.1"/>
    <property type="molecule type" value="Genomic_DNA"/>
</dbReference>
<reference evidence="2" key="1">
    <citation type="submission" date="2014-05" db="EMBL/GenBank/DDBJ databases">
        <title>Genome sequence of Mycobacterium aromaticivorans strain JS19b1T (= DSM 45407T).</title>
        <authorList>
            <person name="Kwak Y."/>
            <person name="Park G.-S."/>
            <person name="Li Q.X."/>
            <person name="Lee S.-E."/>
            <person name="Shin J.-H."/>
        </authorList>
    </citation>
    <scope>NUCLEOTIDE SEQUENCE [LARGE SCALE GENOMIC DNA]</scope>
    <source>
        <strain evidence="2">JS19b1</strain>
    </source>
</reference>
<sequence>MEIRRGGQNIEQITTGRRETRVARGGPGHQQRRVAHQSAIPDDLVERARPLMPEADVVVQQALTDRRHSDVHDDCGRRGPHLDRTPRSTAEKLIGQR</sequence>
<keyword evidence="3" id="KW-1185">Reference proteome</keyword>
<gene>
    <name evidence="2" type="ORF">Y900_022745</name>
</gene>
<accession>A0A064CPR2</accession>
<dbReference type="AlphaFoldDB" id="A0A064CPR2"/>
<evidence type="ECO:0000313" key="3">
    <source>
        <dbReference type="Proteomes" id="UP000022835"/>
    </source>
</evidence>
<feature type="region of interest" description="Disordered" evidence="1">
    <location>
        <begin position="63"/>
        <end position="97"/>
    </location>
</feature>
<name>A0A064CPR2_9MYCO</name>
<protein>
    <submittedName>
        <fullName evidence="2">Uncharacterized protein</fullName>
    </submittedName>
</protein>
<feature type="compositionally biased region" description="Basic and acidic residues" evidence="1">
    <location>
        <begin position="64"/>
        <end position="90"/>
    </location>
</feature>
<evidence type="ECO:0000256" key="1">
    <source>
        <dbReference type="SAM" id="MobiDB-lite"/>
    </source>
</evidence>
<comment type="caution">
    <text evidence="2">The sequence shown here is derived from an EMBL/GenBank/DDBJ whole genome shotgun (WGS) entry which is preliminary data.</text>
</comment>